<evidence type="ECO:0000256" key="1">
    <source>
        <dbReference type="SAM" id="MobiDB-lite"/>
    </source>
</evidence>
<dbReference type="Proteomes" id="UP000053890">
    <property type="component" value="Unassembled WGS sequence"/>
</dbReference>
<name>A0A194SCU4_RHOGW</name>
<feature type="compositionally biased region" description="Basic and acidic residues" evidence="1">
    <location>
        <begin position="83"/>
        <end position="96"/>
    </location>
</feature>
<reference evidence="2 3" key="1">
    <citation type="journal article" date="2015" name="Front. Microbiol.">
        <title>Genome sequence of the plant growth promoting endophytic yeast Rhodotorula graminis WP1.</title>
        <authorList>
            <person name="Firrincieli A."/>
            <person name="Otillar R."/>
            <person name="Salamov A."/>
            <person name="Schmutz J."/>
            <person name="Khan Z."/>
            <person name="Redman R.S."/>
            <person name="Fleck N.D."/>
            <person name="Lindquist E."/>
            <person name="Grigoriev I.V."/>
            <person name="Doty S.L."/>
        </authorList>
    </citation>
    <scope>NUCLEOTIDE SEQUENCE [LARGE SCALE GENOMIC DNA]</scope>
    <source>
        <strain evidence="2 3">WP1</strain>
    </source>
</reference>
<feature type="compositionally biased region" description="Pro residues" evidence="1">
    <location>
        <begin position="155"/>
        <end position="169"/>
    </location>
</feature>
<organism evidence="2 3">
    <name type="scientific">Rhodotorula graminis (strain WP1)</name>
    <dbReference type="NCBI Taxonomy" id="578459"/>
    <lineage>
        <taxon>Eukaryota</taxon>
        <taxon>Fungi</taxon>
        <taxon>Dikarya</taxon>
        <taxon>Basidiomycota</taxon>
        <taxon>Pucciniomycotina</taxon>
        <taxon>Microbotryomycetes</taxon>
        <taxon>Sporidiobolales</taxon>
        <taxon>Sporidiobolaceae</taxon>
        <taxon>Rhodotorula</taxon>
    </lineage>
</organism>
<dbReference type="OrthoDB" id="2528163at2759"/>
<dbReference type="GeneID" id="28975996"/>
<feature type="compositionally biased region" description="Polar residues" evidence="1">
    <location>
        <begin position="138"/>
        <end position="147"/>
    </location>
</feature>
<feature type="region of interest" description="Disordered" evidence="1">
    <location>
        <begin position="330"/>
        <end position="366"/>
    </location>
</feature>
<keyword evidence="3" id="KW-1185">Reference proteome</keyword>
<sequence length="401" mass="44330">MDPFPRFELSRLDFRLDDIASLPSYQLALVKFHPLAQPEHHLRAELSFVKRRVAARERGDEVGLDEARATLKALERARAVLERARTEKRASMKDAEVQTDGGGAQAGQEAGRGGRRSFDPTDAGAIAGPSIAPRYPVSSLTAPDRTQPSSSTTPFSPPPSQPNLAPPGPYFDFDQLDTGAFCTAPLHIVRLGNLPEHVTPALILAFLLARRPRDSFPRPLAIRKATHSTGAIMLAFRDAPAALEVAQRLQGMTLPLTGGAKIAAQVVASNGCQFRRGSLSAEVQMAWTGTGALPAGARWVGLEPPPAKGVRVSRAYEDEWRAIMSDMNAERDRVRRQQQEAQAWRDESEQRRSRERSESVQTHCSECGRDQQNLDRDGCRCNDCQEGFFLEYSARKRARYY</sequence>
<protein>
    <submittedName>
        <fullName evidence="2">Uncharacterized protein</fullName>
    </submittedName>
</protein>
<evidence type="ECO:0000313" key="3">
    <source>
        <dbReference type="Proteomes" id="UP000053890"/>
    </source>
</evidence>
<dbReference type="EMBL" id="KQ474073">
    <property type="protein sequence ID" value="KPV78434.1"/>
    <property type="molecule type" value="Genomic_DNA"/>
</dbReference>
<proteinExistence type="predicted"/>
<gene>
    <name evidence="2" type="ORF">RHOBADRAFT_50903</name>
</gene>
<feature type="region of interest" description="Disordered" evidence="1">
    <location>
        <begin position="83"/>
        <end position="170"/>
    </location>
</feature>
<feature type="compositionally biased region" description="Basic and acidic residues" evidence="1">
    <location>
        <begin position="330"/>
        <end position="358"/>
    </location>
</feature>
<accession>A0A194SCU4</accession>
<dbReference type="RefSeq" id="XP_018274483.1">
    <property type="nucleotide sequence ID" value="XM_018415548.1"/>
</dbReference>
<evidence type="ECO:0000313" key="2">
    <source>
        <dbReference type="EMBL" id="KPV78434.1"/>
    </source>
</evidence>
<dbReference type="AlphaFoldDB" id="A0A194SCU4"/>